<keyword evidence="6 11" id="KW-0862">Zinc</keyword>
<comment type="subcellular location">
    <subcellularLocation>
        <location evidence="11">Cytoplasm</location>
    </subcellularLocation>
</comment>
<evidence type="ECO:0000256" key="10">
    <source>
        <dbReference type="ARBA" id="ARBA00023146"/>
    </source>
</evidence>
<accession>A0ABM9N9X7</accession>
<dbReference type="InterPro" id="IPR045864">
    <property type="entry name" value="aa-tRNA-synth_II/BPL/LPL"/>
</dbReference>
<dbReference type="SUPFAM" id="SSF55681">
    <property type="entry name" value="Class II aaRS and biotin synthetases"/>
    <property type="match status" value="1"/>
</dbReference>
<keyword evidence="2 11" id="KW-0820">tRNA-binding</keyword>
<proteinExistence type="inferred from homology"/>
<evidence type="ECO:0000256" key="8">
    <source>
        <dbReference type="ARBA" id="ARBA00022884"/>
    </source>
</evidence>
<comment type="cofactor">
    <cofactor evidence="11">
        <name>Zn(2+)</name>
        <dbReference type="ChEBI" id="CHEBI:29105"/>
    </cofactor>
    <text evidence="11">Binds 1 zinc ion per subunit.</text>
</comment>
<name>A0ABM9N9X7_9RICK</name>
<feature type="binding site" evidence="11">
    <location>
        <position position="668"/>
    </location>
    <ligand>
        <name>Zn(2+)</name>
        <dbReference type="ChEBI" id="CHEBI:29105"/>
    </ligand>
</feature>
<dbReference type="SMART" id="SM00863">
    <property type="entry name" value="tRNA_SAD"/>
    <property type="match status" value="1"/>
</dbReference>
<dbReference type="Gene3D" id="2.40.30.130">
    <property type="match status" value="1"/>
</dbReference>
<feature type="domain" description="Alanyl-transfer RNA synthetases family profile" evidence="12">
    <location>
        <begin position="3"/>
        <end position="707"/>
    </location>
</feature>
<evidence type="ECO:0000256" key="5">
    <source>
        <dbReference type="ARBA" id="ARBA00022741"/>
    </source>
</evidence>
<dbReference type="Gene3D" id="3.30.930.10">
    <property type="entry name" value="Bira Bifunctional Protein, Domain 2"/>
    <property type="match status" value="1"/>
</dbReference>
<dbReference type="InterPro" id="IPR018164">
    <property type="entry name" value="Ala-tRNA-synth_IIc_N"/>
</dbReference>
<dbReference type="EMBL" id="CAWVOK010000030">
    <property type="protein sequence ID" value="CAK8163441.1"/>
    <property type="molecule type" value="Genomic_DNA"/>
</dbReference>
<comment type="domain">
    <text evidence="11">Consists of three domains; the N-terminal catalytic domain, the editing domain and the C-terminal C-Ala domain. The editing domain removes incorrectly charged amino acids, while the C-Ala domain, along with tRNA(Ala), serves as a bridge to cooperatively bring together the editing and aminoacylation centers thus stimulating deacylation of misacylated tRNAs.</text>
</comment>
<evidence type="ECO:0000256" key="6">
    <source>
        <dbReference type="ARBA" id="ARBA00022833"/>
    </source>
</evidence>
<evidence type="ECO:0000313" key="14">
    <source>
        <dbReference type="Proteomes" id="UP001314181"/>
    </source>
</evidence>
<evidence type="ECO:0000313" key="13">
    <source>
        <dbReference type="EMBL" id="CAK8163441.1"/>
    </source>
</evidence>
<evidence type="ECO:0000256" key="11">
    <source>
        <dbReference type="HAMAP-Rule" id="MF_00036"/>
    </source>
</evidence>
<keyword evidence="10 11" id="KW-0030">Aminoacyl-tRNA synthetase</keyword>
<comment type="similarity">
    <text evidence="1 11">Belongs to the class-II aminoacyl-tRNA synthetase family.</text>
</comment>
<sequence length="875" mass="98041">MNWLASIIRSKFLDFFQSNGHEVYKSAPLVIPDDKTLMFVNAGMVPFKDIFLGAQSIKHKAIVSCQKCVRAGGKHNDLNMVGHTARHHTFFEMLGNFSFGAYNKEHAIVMAWEFLVKELQIPANKLCVTYHCSDLETKILWQKISGLSDNKIIEIGTDDNFWRMGDVGPCGPCTEIFYDHGSDIAGGPPGSSNEDGDRYVEIWNIVFMCFESMSDGSMHDLPIACIDTGMGLERIAAVCQNKHDNFDSDLFANIISRIKSLAPGCDDFVYKIVADHLRSSAFLIADGILPSNEDRGYVLRRIIRRSLLYAKYYLHYKGNLLSELLPSLIEIMGTVYWELQDRQNIIDGCYINEEKLFSNTITKGMGYFNALTKDKEIISGHDLFKLYDTYGFPLELTIELAKRHNILTDVEGFEKEMLSQKNRSRVASNYQNIAGTKDLFKMIAQLNIKPTNFIGYEKHEIDDAEVLAIIDQETITLVAEINNIQNAIIILNKTPFYAESGGQVSDKGALMKSGEMIKISDVRKVHGIFMHFISDVKFDIKVGDNIGCIVDCEHRKLVTINHTATHLLHTALRKVLGKHVAQKGSLVDENRLRFDFSHIGKITTKELNDIELIVNGAIHLNLLVEANEMPYDLAIKEGIIALFGEKYPDLVRVVNADRFSRELCGGTHVSRTSEIGLFKIISECAIASGIRRIEALTSIKAFNYLNNRLEVLTNISAFLHVSAASESVEFIEVLEKNKNLIDNLYNQLNTLTIEKIIIDLLNSKVRVGDGEFCYIYKVFVNEDTKVIVAALESLRSKVSNCLVVCINEIGTKRSFVLTAGSDLLGILIKLSAKGLAVLLDRFNLKGGGKNIIQGALPDRNILNPNMLSDFIKSIS</sequence>
<dbReference type="PANTHER" id="PTHR11777">
    <property type="entry name" value="ALANYL-TRNA SYNTHETASE"/>
    <property type="match status" value="1"/>
</dbReference>
<evidence type="ECO:0000256" key="3">
    <source>
        <dbReference type="ARBA" id="ARBA00022598"/>
    </source>
</evidence>
<dbReference type="Gene3D" id="3.30.54.20">
    <property type="match status" value="1"/>
</dbReference>
<evidence type="ECO:0000256" key="7">
    <source>
        <dbReference type="ARBA" id="ARBA00022840"/>
    </source>
</evidence>
<dbReference type="GO" id="GO:0004813">
    <property type="term" value="F:alanine-tRNA ligase activity"/>
    <property type="evidence" value="ECO:0007669"/>
    <property type="project" value="UniProtKB-EC"/>
</dbReference>
<dbReference type="PANTHER" id="PTHR11777:SF9">
    <property type="entry name" value="ALANINE--TRNA LIGASE, CYTOPLASMIC"/>
    <property type="match status" value="1"/>
</dbReference>
<protein>
    <recommendedName>
        <fullName evidence="11">Alanine--tRNA ligase</fullName>
        <ecNumber evidence="11">6.1.1.7</ecNumber>
    </recommendedName>
    <alternativeName>
        <fullName evidence="11">Alanyl-tRNA synthetase</fullName>
        <shortName evidence="11">AlaRS</shortName>
    </alternativeName>
</protein>
<dbReference type="Proteomes" id="UP001314181">
    <property type="component" value="Unassembled WGS sequence"/>
</dbReference>
<evidence type="ECO:0000256" key="1">
    <source>
        <dbReference type="ARBA" id="ARBA00008226"/>
    </source>
</evidence>
<dbReference type="InterPro" id="IPR023033">
    <property type="entry name" value="Ala_tRNA_ligase_euk/bac"/>
</dbReference>
<gene>
    <name evidence="11 13" type="primary">alaS</name>
    <name evidence="13" type="ORF">CAXC1_40017</name>
</gene>
<keyword evidence="3 11" id="KW-0436">Ligase</keyword>
<evidence type="ECO:0000256" key="9">
    <source>
        <dbReference type="ARBA" id="ARBA00022917"/>
    </source>
</evidence>
<dbReference type="InterPro" id="IPR002318">
    <property type="entry name" value="Ala-tRNA-lgiase_IIc"/>
</dbReference>
<comment type="function">
    <text evidence="11">Catalyzes the attachment of alanine to tRNA(Ala) in a two-step reaction: alanine is first activated by ATP to form Ala-AMP and then transferred to the acceptor end of tRNA(Ala). Also edits incorrectly charged Ser-tRNA(Ala) and Gly-tRNA(Ala) via its editing domain.</text>
</comment>
<keyword evidence="7 11" id="KW-0067">ATP-binding</keyword>
<dbReference type="PRINTS" id="PR00980">
    <property type="entry name" value="TRNASYNTHALA"/>
</dbReference>
<dbReference type="InterPro" id="IPR018163">
    <property type="entry name" value="Thr/Ala-tRNA-synth_IIc_edit"/>
</dbReference>
<dbReference type="RefSeq" id="WP_338364650.1">
    <property type="nucleotide sequence ID" value="NZ_CAWVOK010000030.1"/>
</dbReference>
<evidence type="ECO:0000256" key="4">
    <source>
        <dbReference type="ARBA" id="ARBA00022723"/>
    </source>
</evidence>
<dbReference type="InterPro" id="IPR018162">
    <property type="entry name" value="Ala-tRNA-ligase_IIc_anticod-bd"/>
</dbReference>
<reference evidence="13 14" key="1">
    <citation type="submission" date="2024-01" db="EMBL/GenBank/DDBJ databases">
        <authorList>
            <person name="Kunselman E."/>
        </authorList>
    </citation>
    <scope>NUCLEOTIDE SEQUENCE [LARGE SCALE GENOMIC DNA]</scope>
    <source>
        <strain evidence="13">2 abalone samples</strain>
    </source>
</reference>
<dbReference type="PROSITE" id="PS50860">
    <property type="entry name" value="AA_TRNA_LIGASE_II_ALA"/>
    <property type="match status" value="1"/>
</dbReference>
<dbReference type="HAMAP" id="MF_00036_B">
    <property type="entry name" value="Ala_tRNA_synth_B"/>
    <property type="match status" value="1"/>
</dbReference>
<keyword evidence="11" id="KW-0963">Cytoplasm</keyword>
<comment type="caution">
    <text evidence="13">The sequence shown here is derived from an EMBL/GenBank/DDBJ whole genome shotgun (WGS) entry which is preliminary data.</text>
</comment>
<dbReference type="CDD" id="cd00673">
    <property type="entry name" value="AlaRS_core"/>
    <property type="match status" value="1"/>
</dbReference>
<dbReference type="EC" id="6.1.1.7" evidence="11"/>
<evidence type="ECO:0000259" key="12">
    <source>
        <dbReference type="PROSITE" id="PS50860"/>
    </source>
</evidence>
<feature type="binding site" evidence="11">
    <location>
        <position position="562"/>
    </location>
    <ligand>
        <name>Zn(2+)</name>
        <dbReference type="ChEBI" id="CHEBI:29105"/>
    </ligand>
</feature>
<feature type="binding site" evidence="11">
    <location>
        <position position="664"/>
    </location>
    <ligand>
        <name>Zn(2+)</name>
        <dbReference type="ChEBI" id="CHEBI:29105"/>
    </ligand>
</feature>
<dbReference type="NCBIfam" id="TIGR00344">
    <property type="entry name" value="alaS"/>
    <property type="match status" value="1"/>
</dbReference>
<dbReference type="SUPFAM" id="SSF50447">
    <property type="entry name" value="Translation proteins"/>
    <property type="match status" value="1"/>
</dbReference>
<organism evidence="13 14">
    <name type="scientific">Candidatus Xenohaliotis californiensis</name>
    <dbReference type="NCBI Taxonomy" id="84677"/>
    <lineage>
        <taxon>Bacteria</taxon>
        <taxon>Pseudomonadati</taxon>
        <taxon>Pseudomonadota</taxon>
        <taxon>Alphaproteobacteria</taxon>
        <taxon>Rickettsiales</taxon>
        <taxon>Anaplasmataceae</taxon>
        <taxon>Candidatus Xenohaliotis</taxon>
    </lineage>
</organism>
<dbReference type="InterPro" id="IPR009000">
    <property type="entry name" value="Transl_B-barrel_sf"/>
</dbReference>
<keyword evidence="5 11" id="KW-0547">Nucleotide-binding</keyword>
<dbReference type="SUPFAM" id="SSF101353">
    <property type="entry name" value="Putative anticodon-binding domain of alanyl-tRNA synthetase (AlaRS)"/>
    <property type="match status" value="1"/>
</dbReference>
<dbReference type="InterPro" id="IPR012947">
    <property type="entry name" value="tRNA_SAD"/>
</dbReference>
<keyword evidence="9 11" id="KW-0648">Protein biosynthesis</keyword>
<dbReference type="Pfam" id="PF07973">
    <property type="entry name" value="tRNA_SAD"/>
    <property type="match status" value="1"/>
</dbReference>
<evidence type="ECO:0000256" key="2">
    <source>
        <dbReference type="ARBA" id="ARBA00022555"/>
    </source>
</evidence>
<keyword evidence="8 11" id="KW-0694">RNA-binding</keyword>
<keyword evidence="4 11" id="KW-0479">Metal-binding</keyword>
<dbReference type="InterPro" id="IPR018165">
    <property type="entry name" value="Ala-tRNA-synth_IIc_core"/>
</dbReference>
<comment type="catalytic activity">
    <reaction evidence="11">
        <text>tRNA(Ala) + L-alanine + ATP = L-alanyl-tRNA(Ala) + AMP + diphosphate</text>
        <dbReference type="Rhea" id="RHEA:12540"/>
        <dbReference type="Rhea" id="RHEA-COMP:9657"/>
        <dbReference type="Rhea" id="RHEA-COMP:9923"/>
        <dbReference type="ChEBI" id="CHEBI:30616"/>
        <dbReference type="ChEBI" id="CHEBI:33019"/>
        <dbReference type="ChEBI" id="CHEBI:57972"/>
        <dbReference type="ChEBI" id="CHEBI:78442"/>
        <dbReference type="ChEBI" id="CHEBI:78497"/>
        <dbReference type="ChEBI" id="CHEBI:456215"/>
        <dbReference type="EC" id="6.1.1.7"/>
    </reaction>
</comment>
<dbReference type="Gene3D" id="3.30.980.10">
    <property type="entry name" value="Threonyl-trna Synthetase, Chain A, domain 2"/>
    <property type="match status" value="1"/>
</dbReference>
<keyword evidence="14" id="KW-1185">Reference proteome</keyword>
<feature type="binding site" evidence="11">
    <location>
        <position position="566"/>
    </location>
    <ligand>
        <name>Zn(2+)</name>
        <dbReference type="ChEBI" id="CHEBI:29105"/>
    </ligand>
</feature>
<dbReference type="SUPFAM" id="SSF55186">
    <property type="entry name" value="ThrRS/AlaRS common domain"/>
    <property type="match status" value="1"/>
</dbReference>
<dbReference type="InterPro" id="IPR050058">
    <property type="entry name" value="Ala-tRNA_ligase"/>
</dbReference>
<dbReference type="Pfam" id="PF01411">
    <property type="entry name" value="tRNA-synt_2c"/>
    <property type="match status" value="1"/>
</dbReference>